<dbReference type="Proteomes" id="UP001165190">
    <property type="component" value="Unassembled WGS sequence"/>
</dbReference>
<dbReference type="PANTHER" id="PTHR46148">
    <property type="entry name" value="CHROMO DOMAIN-CONTAINING PROTEIN"/>
    <property type="match status" value="1"/>
</dbReference>
<dbReference type="InterPro" id="IPR016197">
    <property type="entry name" value="Chromo-like_dom_sf"/>
</dbReference>
<evidence type="ECO:0000259" key="1">
    <source>
        <dbReference type="Pfam" id="PF24626"/>
    </source>
</evidence>
<dbReference type="InterPro" id="IPR056924">
    <property type="entry name" value="SH3_Tf2-1"/>
</dbReference>
<dbReference type="EMBL" id="BSYR01000010">
    <property type="protein sequence ID" value="GMI72196.1"/>
    <property type="molecule type" value="Genomic_DNA"/>
</dbReference>
<dbReference type="PANTHER" id="PTHR46148:SF52">
    <property type="entry name" value="OS04G0603800 PROTEIN"/>
    <property type="match status" value="1"/>
</dbReference>
<dbReference type="OrthoDB" id="5554229at2759"/>
<evidence type="ECO:0000313" key="3">
    <source>
        <dbReference type="Proteomes" id="UP001165190"/>
    </source>
</evidence>
<reference evidence="2" key="1">
    <citation type="submission" date="2023-05" db="EMBL/GenBank/DDBJ databases">
        <title>Genome and transcriptome analyses reveal genes involved in the formation of fine ridges on petal epidermal cells in Hibiscus trionum.</title>
        <authorList>
            <person name="Koshimizu S."/>
            <person name="Masuda S."/>
            <person name="Ishii T."/>
            <person name="Shirasu K."/>
            <person name="Hoshino A."/>
            <person name="Arita M."/>
        </authorList>
    </citation>
    <scope>NUCLEOTIDE SEQUENCE</scope>
    <source>
        <strain evidence="2">Hamamatsu line</strain>
    </source>
</reference>
<accession>A0A9W7H7D9</accession>
<gene>
    <name evidence="2" type="ORF">HRI_000888900</name>
</gene>
<name>A0A9W7H7D9_HIBTR</name>
<dbReference type="Pfam" id="PF24626">
    <property type="entry name" value="SH3_Tf2-1"/>
    <property type="match status" value="1"/>
</dbReference>
<proteinExistence type="predicted"/>
<dbReference type="SUPFAM" id="SSF54160">
    <property type="entry name" value="Chromo domain-like"/>
    <property type="match status" value="1"/>
</dbReference>
<dbReference type="AlphaFoldDB" id="A0A9W7H7D9"/>
<comment type="caution">
    <text evidence="2">The sequence shown here is derived from an EMBL/GenBank/DDBJ whole genome shotgun (WGS) entry which is preliminary data.</text>
</comment>
<evidence type="ECO:0000313" key="2">
    <source>
        <dbReference type="EMBL" id="GMI72196.1"/>
    </source>
</evidence>
<feature type="domain" description="Tf2-1-like SH3-like" evidence="1">
    <location>
        <begin position="18"/>
        <end position="81"/>
    </location>
</feature>
<sequence>MKSQADKRRTECEFKVREWVYLKLQPYMQQFVKTKNCQKLAAKWFGRFLILGKVGSMAYELKLPEGSKIHPVFHVTQLKKHLRDVPVQQELPIVRLDVSISKEPAKILERRIGKMGNQVVTEVLVEWTNSFPEDGSWENLHQLKIQFSEFNPNP</sequence>
<protein>
    <recommendedName>
        <fullName evidence="1">Tf2-1-like SH3-like domain-containing protein</fullName>
    </recommendedName>
</protein>
<keyword evidence="3" id="KW-1185">Reference proteome</keyword>
<organism evidence="2 3">
    <name type="scientific">Hibiscus trionum</name>
    <name type="common">Flower of an hour</name>
    <dbReference type="NCBI Taxonomy" id="183268"/>
    <lineage>
        <taxon>Eukaryota</taxon>
        <taxon>Viridiplantae</taxon>
        <taxon>Streptophyta</taxon>
        <taxon>Embryophyta</taxon>
        <taxon>Tracheophyta</taxon>
        <taxon>Spermatophyta</taxon>
        <taxon>Magnoliopsida</taxon>
        <taxon>eudicotyledons</taxon>
        <taxon>Gunneridae</taxon>
        <taxon>Pentapetalae</taxon>
        <taxon>rosids</taxon>
        <taxon>malvids</taxon>
        <taxon>Malvales</taxon>
        <taxon>Malvaceae</taxon>
        <taxon>Malvoideae</taxon>
        <taxon>Hibiscus</taxon>
    </lineage>
</organism>